<evidence type="ECO:0000259" key="1">
    <source>
        <dbReference type="PROSITE" id="PS51186"/>
    </source>
</evidence>
<protein>
    <submittedName>
        <fullName evidence="2">GNAT family N-acetyltransferase</fullName>
    </submittedName>
</protein>
<dbReference type="PANTHER" id="PTHR43792">
    <property type="entry name" value="GNAT FAMILY, PUTATIVE (AFU_ORTHOLOGUE AFUA_3G00765)-RELATED-RELATED"/>
    <property type="match status" value="1"/>
</dbReference>
<name>A0ABP3VRX6_9BURK</name>
<gene>
    <name evidence="2" type="ORF">GCM10009107_54050</name>
</gene>
<dbReference type="Pfam" id="PF13302">
    <property type="entry name" value="Acetyltransf_3"/>
    <property type="match status" value="1"/>
</dbReference>
<dbReference type="EMBL" id="BAAAEW010000042">
    <property type="protein sequence ID" value="GAA0766175.1"/>
    <property type="molecule type" value="Genomic_DNA"/>
</dbReference>
<dbReference type="InterPro" id="IPR016181">
    <property type="entry name" value="Acyl_CoA_acyltransferase"/>
</dbReference>
<proteinExistence type="predicted"/>
<dbReference type="SUPFAM" id="SSF55729">
    <property type="entry name" value="Acyl-CoA N-acyltransferases (Nat)"/>
    <property type="match status" value="1"/>
</dbReference>
<keyword evidence="3" id="KW-1185">Reference proteome</keyword>
<evidence type="ECO:0000313" key="2">
    <source>
        <dbReference type="EMBL" id="GAA0766175.1"/>
    </source>
</evidence>
<accession>A0ABP3VRX6</accession>
<dbReference type="InterPro" id="IPR051531">
    <property type="entry name" value="N-acetyltransferase"/>
</dbReference>
<dbReference type="Gene3D" id="3.40.630.30">
    <property type="match status" value="1"/>
</dbReference>
<dbReference type="PROSITE" id="PS51186">
    <property type="entry name" value="GNAT"/>
    <property type="match status" value="1"/>
</dbReference>
<dbReference type="InterPro" id="IPR000182">
    <property type="entry name" value="GNAT_dom"/>
</dbReference>
<comment type="caution">
    <text evidence="2">The sequence shown here is derived from an EMBL/GenBank/DDBJ whole genome shotgun (WGS) entry which is preliminary data.</text>
</comment>
<reference evidence="3" key="1">
    <citation type="journal article" date="2019" name="Int. J. Syst. Evol. Microbiol.">
        <title>The Global Catalogue of Microorganisms (GCM) 10K type strain sequencing project: providing services to taxonomists for standard genome sequencing and annotation.</title>
        <authorList>
            <consortium name="The Broad Institute Genomics Platform"/>
            <consortium name="The Broad Institute Genome Sequencing Center for Infectious Disease"/>
            <person name="Wu L."/>
            <person name="Ma J."/>
        </authorList>
    </citation>
    <scope>NUCLEOTIDE SEQUENCE [LARGE SCALE GENOMIC DNA]</scope>
    <source>
        <strain evidence="3">JCM 15503</strain>
    </source>
</reference>
<dbReference type="Proteomes" id="UP001500279">
    <property type="component" value="Unassembled WGS sequence"/>
</dbReference>
<organism evidence="2 3">
    <name type="scientific">Ideonella azotifigens</name>
    <dbReference type="NCBI Taxonomy" id="513160"/>
    <lineage>
        <taxon>Bacteria</taxon>
        <taxon>Pseudomonadati</taxon>
        <taxon>Pseudomonadota</taxon>
        <taxon>Betaproteobacteria</taxon>
        <taxon>Burkholderiales</taxon>
        <taxon>Sphaerotilaceae</taxon>
        <taxon>Ideonella</taxon>
    </lineage>
</organism>
<feature type="domain" description="N-acetyltransferase" evidence="1">
    <location>
        <begin position="27"/>
        <end position="192"/>
    </location>
</feature>
<evidence type="ECO:0000313" key="3">
    <source>
        <dbReference type="Proteomes" id="UP001500279"/>
    </source>
</evidence>
<dbReference type="PANTHER" id="PTHR43792:SF1">
    <property type="entry name" value="N-ACETYLTRANSFERASE DOMAIN-CONTAINING PROTEIN"/>
    <property type="match status" value="1"/>
</dbReference>
<sequence>MGNSPTALEARSHQSPCTMPTLTTARLRLEPFTDSHVAGLNALNADPEVMRYISGRPETMEETVAVVARVKQRWVEFGYAWWSFFDVASGELVGAGCLQNLRREASVHPDPACPLEIGWRLRRDRWGQGLATEAAQAIACFAFDDLHADELYAVCDPANLASANVMKRLGMHFRGLQRWYGQDLSTYSMTRR</sequence>